<reference evidence="2 3" key="1">
    <citation type="submission" date="2016-07" db="EMBL/GenBank/DDBJ databases">
        <title>Pervasive Adenine N6-methylation of Active Genes in Fungi.</title>
        <authorList>
            <consortium name="DOE Joint Genome Institute"/>
            <person name="Mondo S.J."/>
            <person name="Dannebaum R.O."/>
            <person name="Kuo R.C."/>
            <person name="Labutti K."/>
            <person name="Haridas S."/>
            <person name="Kuo A."/>
            <person name="Salamov A."/>
            <person name="Ahrendt S.R."/>
            <person name="Lipzen A."/>
            <person name="Sullivan W."/>
            <person name="Andreopoulos W.B."/>
            <person name="Clum A."/>
            <person name="Lindquist E."/>
            <person name="Daum C."/>
            <person name="Ramamoorthy G.K."/>
            <person name="Gryganskyi A."/>
            <person name="Culley D."/>
            <person name="Magnuson J.K."/>
            <person name="James T.Y."/>
            <person name="O'Malley M.A."/>
            <person name="Stajich J.E."/>
            <person name="Spatafora J.W."/>
            <person name="Visel A."/>
            <person name="Grigoriev I.V."/>
        </authorList>
    </citation>
    <scope>NUCLEOTIDE SEQUENCE [LARGE SCALE GENOMIC DNA]</scope>
    <source>
        <strain evidence="2 3">NRRL 3301</strain>
    </source>
</reference>
<keyword evidence="1" id="KW-0472">Membrane</keyword>
<accession>A0A1X2G3Q9</accession>
<evidence type="ECO:0000313" key="2">
    <source>
        <dbReference type="EMBL" id="ORX42931.1"/>
    </source>
</evidence>
<evidence type="ECO:0000313" key="3">
    <source>
        <dbReference type="Proteomes" id="UP000242146"/>
    </source>
</evidence>
<sequence length="209" mass="23568">MLTIPSSFVVSSKLSPLHPEDVDRLVRLVQTYWDEECVGDIMTQHPQQPLVAAGISNPQDLSRVLTTGVPVIHLERECSSLQLSQRRYWQGTQRQQAIGYVCSSLLWGACGSVFVMPMSKHQRWLDKLPAPVVYGGTTMAVVGLGLYTAQLLRSLRYNYSTVLLDNEYFLLRDDALQSTSRYLLKTLVPYCALVVATFSYCRHRLLVQG</sequence>
<dbReference type="OrthoDB" id="2279327at2759"/>
<keyword evidence="3" id="KW-1185">Reference proteome</keyword>
<keyword evidence="1" id="KW-1133">Transmembrane helix</keyword>
<dbReference type="Proteomes" id="UP000242146">
    <property type="component" value="Unassembled WGS sequence"/>
</dbReference>
<organism evidence="2 3">
    <name type="scientific">Hesseltinella vesiculosa</name>
    <dbReference type="NCBI Taxonomy" id="101127"/>
    <lineage>
        <taxon>Eukaryota</taxon>
        <taxon>Fungi</taxon>
        <taxon>Fungi incertae sedis</taxon>
        <taxon>Mucoromycota</taxon>
        <taxon>Mucoromycotina</taxon>
        <taxon>Mucoromycetes</taxon>
        <taxon>Mucorales</taxon>
        <taxon>Cunninghamellaceae</taxon>
        <taxon>Hesseltinella</taxon>
    </lineage>
</organism>
<evidence type="ECO:0000256" key="1">
    <source>
        <dbReference type="SAM" id="Phobius"/>
    </source>
</evidence>
<dbReference type="EMBL" id="MCGT01000060">
    <property type="protein sequence ID" value="ORX42931.1"/>
    <property type="molecule type" value="Genomic_DNA"/>
</dbReference>
<proteinExistence type="predicted"/>
<comment type="caution">
    <text evidence="2">The sequence shown here is derived from an EMBL/GenBank/DDBJ whole genome shotgun (WGS) entry which is preliminary data.</text>
</comment>
<gene>
    <name evidence="2" type="ORF">DM01DRAFT_1411732</name>
</gene>
<keyword evidence="1" id="KW-0812">Transmembrane</keyword>
<dbReference type="AlphaFoldDB" id="A0A1X2G3Q9"/>
<protein>
    <submittedName>
        <fullName evidence="2">Uncharacterized protein</fullName>
    </submittedName>
</protein>
<name>A0A1X2G3Q9_9FUNG</name>
<feature type="transmembrane region" description="Helical" evidence="1">
    <location>
        <begin position="128"/>
        <end position="149"/>
    </location>
</feature>
<feature type="transmembrane region" description="Helical" evidence="1">
    <location>
        <begin position="97"/>
        <end position="116"/>
    </location>
</feature>